<accession>A0A7Y4LD62</accession>
<dbReference type="InterPro" id="IPR010266">
    <property type="entry name" value="NnrS"/>
</dbReference>
<dbReference type="Proteomes" id="UP000541421">
    <property type="component" value="Unassembled WGS sequence"/>
</dbReference>
<feature type="transmembrane region" description="Helical" evidence="1">
    <location>
        <begin position="272"/>
        <end position="293"/>
    </location>
</feature>
<evidence type="ECO:0000313" key="2">
    <source>
        <dbReference type="EMBL" id="NOL50256.1"/>
    </source>
</evidence>
<feature type="transmembrane region" description="Helical" evidence="1">
    <location>
        <begin position="181"/>
        <end position="201"/>
    </location>
</feature>
<evidence type="ECO:0000256" key="1">
    <source>
        <dbReference type="SAM" id="Phobius"/>
    </source>
</evidence>
<feature type="transmembrane region" description="Helical" evidence="1">
    <location>
        <begin position="339"/>
        <end position="363"/>
    </location>
</feature>
<feature type="transmembrane region" description="Helical" evidence="1">
    <location>
        <begin position="67"/>
        <end position="88"/>
    </location>
</feature>
<name>A0A7Y4LD62_9BURK</name>
<dbReference type="Pfam" id="PF05940">
    <property type="entry name" value="NnrS"/>
    <property type="match status" value="1"/>
</dbReference>
<gene>
    <name evidence="2" type="ORF">HKX40_08955</name>
</gene>
<feature type="transmembrane region" description="Helical" evidence="1">
    <location>
        <begin position="95"/>
        <end position="113"/>
    </location>
</feature>
<feature type="transmembrane region" description="Helical" evidence="1">
    <location>
        <begin position="150"/>
        <end position="169"/>
    </location>
</feature>
<keyword evidence="1" id="KW-1133">Transmembrane helix</keyword>
<reference evidence="2 3" key="1">
    <citation type="submission" date="2020-05" db="EMBL/GenBank/DDBJ databases">
        <authorList>
            <person name="Niu N."/>
        </authorList>
    </citation>
    <scope>NUCLEOTIDE SEQUENCE [LARGE SCALE GENOMIC DNA]</scope>
    <source>
        <strain evidence="2 3">LMG10982</strain>
    </source>
</reference>
<keyword evidence="1" id="KW-0812">Transmembrane</keyword>
<sequence>MALVQIDIPKPSDRNPSRFDTIFALGFRPLYLLSAIWAAVAVVLWIFTPQLLTGTLNGVWWHAHEMLWGFIATVAVGFLLTASATWTGRNPLKSWGLACLCAIWLIARIAYLLPAATAFVVGAIADVVFFVYGAIALARVLYKVKSKQNYPLVVALLGLAASNAVYLYMVAMGQVVYLRTGFHIGMLVMTFIALLIGRRVIPFFAQRGANLDIPRSEKSGKYQLWLSALAVVSLVAGVHVLTSVLLFVLAGITLYQLYSWQPLGVRKVPLLWVLYISYGLLGLGLLAAAVYFLPLSHGVLPPATFVHLIGMGGFSVMIIGMMTRTALGHTGRPLRASKLMVMAYVFVVLATVLRLLAIFVPMILSAINSSDLAIGNNVVSSSINAAGVITGLWHASACFWVIAFLAYVYQYAPYLTSPRADGRPG</sequence>
<dbReference type="AlphaFoldDB" id="A0A7Y4LD62"/>
<feature type="transmembrane region" description="Helical" evidence="1">
    <location>
        <begin position="222"/>
        <end position="238"/>
    </location>
</feature>
<keyword evidence="1" id="KW-0472">Membrane</keyword>
<proteinExistence type="predicted"/>
<feature type="transmembrane region" description="Helical" evidence="1">
    <location>
        <begin position="119"/>
        <end position="138"/>
    </location>
</feature>
<keyword evidence="3" id="KW-1185">Reference proteome</keyword>
<evidence type="ECO:0000313" key="3">
    <source>
        <dbReference type="Proteomes" id="UP000541421"/>
    </source>
</evidence>
<protein>
    <submittedName>
        <fullName evidence="2">NnrS family protein</fullName>
    </submittedName>
</protein>
<comment type="caution">
    <text evidence="2">The sequence shown here is derived from an EMBL/GenBank/DDBJ whole genome shotgun (WGS) entry which is preliminary data.</text>
</comment>
<feature type="transmembrane region" description="Helical" evidence="1">
    <location>
        <begin position="21"/>
        <end position="47"/>
    </location>
</feature>
<dbReference type="EMBL" id="JABGBO010000010">
    <property type="protein sequence ID" value="NOL50256.1"/>
    <property type="molecule type" value="Genomic_DNA"/>
</dbReference>
<feature type="transmembrane region" description="Helical" evidence="1">
    <location>
        <begin position="383"/>
        <end position="409"/>
    </location>
</feature>
<feature type="transmembrane region" description="Helical" evidence="1">
    <location>
        <begin position="305"/>
        <end position="327"/>
    </location>
</feature>
<dbReference type="RefSeq" id="WP_171589240.1">
    <property type="nucleotide sequence ID" value="NZ_JABGBO010000010.1"/>
</dbReference>
<organism evidence="2 3">
    <name type="scientific">Pelistega europaea</name>
    <dbReference type="NCBI Taxonomy" id="106147"/>
    <lineage>
        <taxon>Bacteria</taxon>
        <taxon>Pseudomonadati</taxon>
        <taxon>Pseudomonadota</taxon>
        <taxon>Betaproteobacteria</taxon>
        <taxon>Burkholderiales</taxon>
        <taxon>Alcaligenaceae</taxon>
        <taxon>Pelistega</taxon>
    </lineage>
</organism>